<dbReference type="OrthoDB" id="7575967at2"/>
<evidence type="ECO:0000259" key="1">
    <source>
        <dbReference type="Pfam" id="PF21834"/>
    </source>
</evidence>
<dbReference type="Proteomes" id="UP000321250">
    <property type="component" value="Unassembled WGS sequence"/>
</dbReference>
<dbReference type="RefSeq" id="WP_147082312.1">
    <property type="nucleotide sequence ID" value="NZ_VOQR01000001.1"/>
</dbReference>
<organism evidence="2 3">
    <name type="scientific">Sphingomonas ginsenosidivorax</name>
    <dbReference type="NCBI Taxonomy" id="862135"/>
    <lineage>
        <taxon>Bacteria</taxon>
        <taxon>Pseudomonadati</taxon>
        <taxon>Pseudomonadota</taxon>
        <taxon>Alphaproteobacteria</taxon>
        <taxon>Sphingomonadales</taxon>
        <taxon>Sphingomonadaceae</taxon>
        <taxon>Sphingomonas</taxon>
    </lineage>
</organism>
<proteinExistence type="predicted"/>
<reference evidence="2 3" key="1">
    <citation type="journal article" date="2013" name="Antonie Van Leeuwenhoek">
        <title>Sphingomonas ginsenosidivorax sp. nov., with the ability to transform ginsenosides.</title>
        <authorList>
            <person name="Jin X.F."/>
            <person name="Kim J.K."/>
            <person name="Liu Q.M."/>
            <person name="Kang M.S."/>
            <person name="He D."/>
            <person name="Jin F.X."/>
            <person name="Kim S.C."/>
            <person name="Im W.T."/>
        </authorList>
    </citation>
    <scope>NUCLEOTIDE SEQUENCE [LARGE SCALE GENOMIC DNA]</scope>
    <source>
        <strain evidence="2 3">KHI67</strain>
    </source>
</reference>
<protein>
    <recommendedName>
        <fullName evidence="1">DUF6894 domain-containing protein</fullName>
    </recommendedName>
</protein>
<keyword evidence="3" id="KW-1185">Reference proteome</keyword>
<gene>
    <name evidence="2" type="ORF">FSB78_09900</name>
</gene>
<evidence type="ECO:0000313" key="2">
    <source>
        <dbReference type="EMBL" id="TXC71228.1"/>
    </source>
</evidence>
<name>A0A5C6UGY6_9SPHN</name>
<dbReference type="EMBL" id="VOQR01000001">
    <property type="protein sequence ID" value="TXC71228.1"/>
    <property type="molecule type" value="Genomic_DNA"/>
</dbReference>
<accession>A0A5C6UGY6</accession>
<evidence type="ECO:0000313" key="3">
    <source>
        <dbReference type="Proteomes" id="UP000321250"/>
    </source>
</evidence>
<sequence length="85" mass="9381">MSIYFFEINDSKPAIACVGEKLPTLHAARCFALKYAAALICEQESEFWDGEDWIMTVTDANRLALFTITIYAAASPATMPLSRTG</sequence>
<comment type="caution">
    <text evidence="2">The sequence shown here is derived from an EMBL/GenBank/DDBJ whole genome shotgun (WGS) entry which is preliminary data.</text>
</comment>
<feature type="domain" description="DUF6894" evidence="1">
    <location>
        <begin position="4"/>
        <end position="70"/>
    </location>
</feature>
<dbReference type="AlphaFoldDB" id="A0A5C6UGY6"/>
<dbReference type="Pfam" id="PF21834">
    <property type="entry name" value="DUF6894"/>
    <property type="match status" value="1"/>
</dbReference>
<dbReference type="InterPro" id="IPR054189">
    <property type="entry name" value="DUF6894"/>
</dbReference>